<name>A0A1H8RX22_9EURY</name>
<dbReference type="RefSeq" id="WP_211609102.1">
    <property type="nucleotide sequence ID" value="NZ_FODV01000004.1"/>
</dbReference>
<organism evidence="1 2">
    <name type="scientific">Halogranum amylolyticum</name>
    <dbReference type="NCBI Taxonomy" id="660520"/>
    <lineage>
        <taxon>Archaea</taxon>
        <taxon>Methanobacteriati</taxon>
        <taxon>Methanobacteriota</taxon>
        <taxon>Stenosarchaea group</taxon>
        <taxon>Halobacteria</taxon>
        <taxon>Halobacteriales</taxon>
        <taxon>Haloferacaceae</taxon>
    </lineage>
</organism>
<proteinExistence type="predicted"/>
<dbReference type="EMBL" id="FODV01000004">
    <property type="protein sequence ID" value="SEO70930.1"/>
    <property type="molecule type" value="Genomic_DNA"/>
</dbReference>
<reference evidence="2" key="1">
    <citation type="submission" date="2016-10" db="EMBL/GenBank/DDBJ databases">
        <authorList>
            <person name="Varghese N."/>
            <person name="Submissions S."/>
        </authorList>
    </citation>
    <scope>NUCLEOTIDE SEQUENCE [LARGE SCALE GENOMIC DNA]</scope>
    <source>
        <strain evidence="2">CGMCC 1.10121</strain>
    </source>
</reference>
<sequence>MAPLPVTLTLDADIHDRIEEVRPETESLEAWIDEAVRHRLLEAEADRVEYVGDCSI</sequence>
<evidence type="ECO:0000313" key="1">
    <source>
        <dbReference type="EMBL" id="SEO70930.1"/>
    </source>
</evidence>
<gene>
    <name evidence="1" type="ORF">SAMN04487948_104294</name>
</gene>
<accession>A0A1H8RX22</accession>
<evidence type="ECO:0000313" key="2">
    <source>
        <dbReference type="Proteomes" id="UP000199126"/>
    </source>
</evidence>
<keyword evidence="2" id="KW-1185">Reference proteome</keyword>
<dbReference type="AlphaFoldDB" id="A0A1H8RX22"/>
<protein>
    <submittedName>
        <fullName evidence="1">Uncharacterized protein</fullName>
    </submittedName>
</protein>
<dbReference type="Proteomes" id="UP000199126">
    <property type="component" value="Unassembled WGS sequence"/>
</dbReference>